<dbReference type="GO" id="GO:0008236">
    <property type="term" value="F:serine-type peptidase activity"/>
    <property type="evidence" value="ECO:0007669"/>
    <property type="project" value="InterPro"/>
</dbReference>
<feature type="chain" id="PRO_5038765860" evidence="1">
    <location>
        <begin position="24"/>
        <end position="324"/>
    </location>
</feature>
<dbReference type="AlphaFoldDB" id="A0A846YIH7"/>
<evidence type="ECO:0000313" key="3">
    <source>
        <dbReference type="EMBL" id="NKY58665.1"/>
    </source>
</evidence>
<sequence>MSRRALSYLAGLLLPALTATLLAAAPAAAIDACSVHTRPIAIPVDGERATGLVYEPQGCVVGNALVVAAHGHKGSAAQYAEYLISIAARTATPILSMDLRGSPQWPTGDWNLWAGWRDLVAGTQWYKGANPRVTRTVLWGWSQGAMTSGLAAAYGPASLFDYWVDTFGPSDLFTHYQGPAADYPALQAQIKRDAGGCVPAVCPLAYAERSPALQAGRMNIRHAFLVHGTADEVVPYAASMQMRAALMLAGKPSTMYSIVSGRTLDGVVEPGRHNVGPALFEAGCVVERLLLGTEPLDGNRDFLVDVAAGVVAAPPAPPNAKCAA</sequence>
<comment type="caution">
    <text evidence="3">The sequence shown here is derived from an EMBL/GenBank/DDBJ whole genome shotgun (WGS) entry which is preliminary data.</text>
</comment>
<reference evidence="3 4" key="1">
    <citation type="submission" date="2020-04" db="EMBL/GenBank/DDBJ databases">
        <title>MicrobeNet Type strains.</title>
        <authorList>
            <person name="Nicholson A.C."/>
        </authorList>
    </citation>
    <scope>NUCLEOTIDE SEQUENCE [LARGE SCALE GENOMIC DNA]</scope>
    <source>
        <strain evidence="3 4">JCM 3332</strain>
    </source>
</reference>
<evidence type="ECO:0000259" key="2">
    <source>
        <dbReference type="Pfam" id="PF00326"/>
    </source>
</evidence>
<name>A0A846YIH7_9NOCA</name>
<dbReference type="GO" id="GO:0006508">
    <property type="term" value="P:proteolysis"/>
    <property type="evidence" value="ECO:0007669"/>
    <property type="project" value="InterPro"/>
</dbReference>
<dbReference type="InterPro" id="IPR029058">
    <property type="entry name" value="AB_hydrolase_fold"/>
</dbReference>
<dbReference type="Gene3D" id="3.40.50.1820">
    <property type="entry name" value="alpha/beta hydrolase"/>
    <property type="match status" value="1"/>
</dbReference>
<dbReference type="EMBL" id="JAAXOT010000011">
    <property type="protein sequence ID" value="NKY58665.1"/>
    <property type="molecule type" value="Genomic_DNA"/>
</dbReference>
<gene>
    <name evidence="3" type="ORF">HGA15_21460</name>
</gene>
<evidence type="ECO:0000256" key="1">
    <source>
        <dbReference type="SAM" id="SignalP"/>
    </source>
</evidence>
<feature type="domain" description="Peptidase S9 prolyl oligopeptidase catalytic" evidence="2">
    <location>
        <begin position="117"/>
        <end position="256"/>
    </location>
</feature>
<dbReference type="RefSeq" id="WP_062978703.1">
    <property type="nucleotide sequence ID" value="NZ_JAAXOT010000011.1"/>
</dbReference>
<protein>
    <submittedName>
        <fullName evidence="3">Prolyl oligopeptidase family serine peptidase</fullName>
    </submittedName>
</protein>
<accession>A0A846YIH7</accession>
<keyword evidence="1" id="KW-0732">Signal</keyword>
<keyword evidence="4" id="KW-1185">Reference proteome</keyword>
<dbReference type="InterPro" id="IPR001375">
    <property type="entry name" value="Peptidase_S9_cat"/>
</dbReference>
<dbReference type="SUPFAM" id="SSF53474">
    <property type="entry name" value="alpha/beta-Hydrolases"/>
    <property type="match status" value="1"/>
</dbReference>
<dbReference type="Proteomes" id="UP000570678">
    <property type="component" value="Unassembled WGS sequence"/>
</dbReference>
<proteinExistence type="predicted"/>
<evidence type="ECO:0000313" key="4">
    <source>
        <dbReference type="Proteomes" id="UP000570678"/>
    </source>
</evidence>
<dbReference type="Pfam" id="PF00326">
    <property type="entry name" value="Peptidase_S9"/>
    <property type="match status" value="1"/>
</dbReference>
<organism evidence="3 4">
    <name type="scientific">Nocardia flavorosea</name>
    <dbReference type="NCBI Taxonomy" id="53429"/>
    <lineage>
        <taxon>Bacteria</taxon>
        <taxon>Bacillati</taxon>
        <taxon>Actinomycetota</taxon>
        <taxon>Actinomycetes</taxon>
        <taxon>Mycobacteriales</taxon>
        <taxon>Nocardiaceae</taxon>
        <taxon>Nocardia</taxon>
    </lineage>
</organism>
<feature type="signal peptide" evidence="1">
    <location>
        <begin position="1"/>
        <end position="23"/>
    </location>
</feature>